<dbReference type="AlphaFoldDB" id="A0A0F9E650"/>
<proteinExistence type="predicted"/>
<protein>
    <submittedName>
        <fullName evidence="2">Uncharacterized protein</fullName>
    </submittedName>
</protein>
<keyword evidence="1" id="KW-1133">Transmembrane helix</keyword>
<name>A0A0F9E650_9ZZZZ</name>
<keyword evidence="1" id="KW-0472">Membrane</keyword>
<sequence length="106" mass="11939">MLDLKTPEIDNKNLKRNARIVGLTTIGAFIALIIFGHFFPVQVSIENYVTNVEQESKTNIGFDPLALTALKIWNNTNQETQSIELDSCNVGKRIDSVTWQITLKDC</sequence>
<evidence type="ECO:0000313" key="2">
    <source>
        <dbReference type="EMBL" id="KKL19538.1"/>
    </source>
</evidence>
<reference evidence="2" key="1">
    <citation type="journal article" date="2015" name="Nature">
        <title>Complex archaea that bridge the gap between prokaryotes and eukaryotes.</title>
        <authorList>
            <person name="Spang A."/>
            <person name="Saw J.H."/>
            <person name="Jorgensen S.L."/>
            <person name="Zaremba-Niedzwiedzka K."/>
            <person name="Martijn J."/>
            <person name="Lind A.E."/>
            <person name="van Eijk R."/>
            <person name="Schleper C."/>
            <person name="Guy L."/>
            <person name="Ettema T.J."/>
        </authorList>
    </citation>
    <scope>NUCLEOTIDE SEQUENCE</scope>
</reference>
<keyword evidence="1" id="KW-0812">Transmembrane</keyword>
<accession>A0A0F9E650</accession>
<comment type="caution">
    <text evidence="2">The sequence shown here is derived from an EMBL/GenBank/DDBJ whole genome shotgun (WGS) entry which is preliminary data.</text>
</comment>
<evidence type="ECO:0000256" key="1">
    <source>
        <dbReference type="SAM" id="Phobius"/>
    </source>
</evidence>
<dbReference type="EMBL" id="LAZR01038450">
    <property type="protein sequence ID" value="KKL19538.1"/>
    <property type="molecule type" value="Genomic_DNA"/>
</dbReference>
<organism evidence="2">
    <name type="scientific">marine sediment metagenome</name>
    <dbReference type="NCBI Taxonomy" id="412755"/>
    <lineage>
        <taxon>unclassified sequences</taxon>
        <taxon>metagenomes</taxon>
        <taxon>ecological metagenomes</taxon>
    </lineage>
</organism>
<feature type="transmembrane region" description="Helical" evidence="1">
    <location>
        <begin position="20"/>
        <end position="39"/>
    </location>
</feature>
<gene>
    <name evidence="2" type="ORF">LCGC14_2464440</name>
</gene>